<dbReference type="Pfam" id="PF00011">
    <property type="entry name" value="HSP20"/>
    <property type="match status" value="1"/>
</dbReference>
<gene>
    <name evidence="6" type="ORF">DGG96_14000</name>
    <name evidence="7" type="ORF">ELY20_00160</name>
</gene>
<comment type="caution">
    <text evidence="6">The sequence shown here is derived from an EMBL/GenBank/DDBJ whole genome shotgun (WGS) entry which is preliminary data.</text>
</comment>
<name>A0A317U3U0_9GAMM</name>
<dbReference type="Proteomes" id="UP000287374">
    <property type="component" value="Unassembled WGS sequence"/>
</dbReference>
<feature type="domain" description="CS" evidence="5">
    <location>
        <begin position="64"/>
        <end position="169"/>
    </location>
</feature>
<dbReference type="InterPro" id="IPR031107">
    <property type="entry name" value="Small_HSP"/>
</dbReference>
<evidence type="ECO:0000256" key="1">
    <source>
        <dbReference type="PROSITE-ProRule" id="PRU00285"/>
    </source>
</evidence>
<evidence type="ECO:0000313" key="7">
    <source>
        <dbReference type="EMBL" id="RUR26376.1"/>
    </source>
</evidence>
<evidence type="ECO:0000259" key="4">
    <source>
        <dbReference type="PROSITE" id="PS01031"/>
    </source>
</evidence>
<dbReference type="Gene3D" id="2.60.40.790">
    <property type="match status" value="1"/>
</dbReference>
<reference evidence="7 9" key="2">
    <citation type="submission" date="2018-12" db="EMBL/GenBank/DDBJ databases">
        <title>Legionella sp,whole genome shotgun sequence.</title>
        <authorList>
            <person name="Wu H."/>
        </authorList>
    </citation>
    <scope>NUCLEOTIDE SEQUENCE [LARGE SCALE GENOMIC DNA]</scope>
    <source>
        <strain evidence="7">Km489</strain>
        <strain evidence="9">km489</strain>
    </source>
</reference>
<feature type="compositionally biased region" description="Low complexity" evidence="3">
    <location>
        <begin position="8"/>
        <end position="22"/>
    </location>
</feature>
<evidence type="ECO:0000313" key="9">
    <source>
        <dbReference type="Proteomes" id="UP000287374"/>
    </source>
</evidence>
<dbReference type="InterPro" id="IPR008978">
    <property type="entry name" value="HSP20-like_chaperone"/>
</dbReference>
<dbReference type="Proteomes" id="UP000247152">
    <property type="component" value="Unassembled WGS sequence"/>
</dbReference>
<comment type="similarity">
    <text evidence="1 2">Belongs to the small heat shock protein (HSP20) family.</text>
</comment>
<dbReference type="CDD" id="cd06464">
    <property type="entry name" value="ACD_sHsps-like"/>
    <property type="match status" value="1"/>
</dbReference>
<dbReference type="OrthoDB" id="9792695at2"/>
<feature type="domain" description="SHSP" evidence="4">
    <location>
        <begin position="60"/>
        <end position="174"/>
    </location>
</feature>
<evidence type="ECO:0000256" key="3">
    <source>
        <dbReference type="SAM" id="MobiDB-lite"/>
    </source>
</evidence>
<feature type="region of interest" description="Disordered" evidence="3">
    <location>
        <begin position="1"/>
        <end position="27"/>
    </location>
</feature>
<reference evidence="6 8" key="1">
    <citation type="submission" date="2018-05" db="EMBL/GenBank/DDBJ databases">
        <title>Legionella qingyii sp.nov., whole genome shotgun sequence.</title>
        <authorList>
            <person name="Wu H."/>
            <person name="Zhu Q."/>
            <person name="Hu C."/>
        </authorList>
    </citation>
    <scope>NUCLEOTIDE SEQUENCE [LARGE SCALE GENOMIC DNA]</scope>
    <source>
        <strain evidence="6 8">HEB18</strain>
    </source>
</reference>
<dbReference type="SUPFAM" id="SSF49764">
    <property type="entry name" value="HSP20-like chaperones"/>
    <property type="match status" value="1"/>
</dbReference>
<protein>
    <submittedName>
        <fullName evidence="6">Hsp20/alpha crystallin family protein</fullName>
    </submittedName>
</protein>
<dbReference type="RefSeq" id="WP_110143271.1">
    <property type="nucleotide sequence ID" value="NZ_QHJG01000022.1"/>
</dbReference>
<sequence length="175" mass="19790">MSKVTQFKKGTPSKGSSSKGSSIQINRSQNPFLSLQNEVDRLFSDFNDFFSPSRFNWGQFEKMDLAPSMDIVEDKEHFCVQLEMPGMDEKDIKVAISDNLLTISGEKSSSKKNEGKKYISREISYGRYERSISLPSSIDVAKAKATFKKGMLWVDLPKKLESKTGSRDIKIEQAE</sequence>
<dbReference type="PROSITE" id="PS51203">
    <property type="entry name" value="CS"/>
    <property type="match status" value="1"/>
</dbReference>
<dbReference type="EMBL" id="RZGX01000001">
    <property type="protein sequence ID" value="RUR26376.1"/>
    <property type="molecule type" value="Genomic_DNA"/>
</dbReference>
<evidence type="ECO:0000313" key="8">
    <source>
        <dbReference type="Proteomes" id="UP000247152"/>
    </source>
</evidence>
<dbReference type="PANTHER" id="PTHR11527">
    <property type="entry name" value="HEAT-SHOCK PROTEIN 20 FAMILY MEMBER"/>
    <property type="match status" value="1"/>
</dbReference>
<evidence type="ECO:0000256" key="2">
    <source>
        <dbReference type="RuleBase" id="RU003616"/>
    </source>
</evidence>
<dbReference type="EMBL" id="QHJG01000022">
    <property type="protein sequence ID" value="PWY55020.1"/>
    <property type="molecule type" value="Genomic_DNA"/>
</dbReference>
<keyword evidence="9" id="KW-1185">Reference proteome</keyword>
<evidence type="ECO:0000313" key="6">
    <source>
        <dbReference type="EMBL" id="PWY55020.1"/>
    </source>
</evidence>
<evidence type="ECO:0000259" key="5">
    <source>
        <dbReference type="PROSITE" id="PS51203"/>
    </source>
</evidence>
<organism evidence="6 8">
    <name type="scientific">Legionella qingyii</name>
    <dbReference type="NCBI Taxonomy" id="2184757"/>
    <lineage>
        <taxon>Bacteria</taxon>
        <taxon>Pseudomonadati</taxon>
        <taxon>Pseudomonadota</taxon>
        <taxon>Gammaproteobacteria</taxon>
        <taxon>Legionellales</taxon>
        <taxon>Legionellaceae</taxon>
        <taxon>Legionella</taxon>
    </lineage>
</organism>
<proteinExistence type="inferred from homology"/>
<dbReference type="InterPro" id="IPR002068">
    <property type="entry name" value="A-crystallin/Hsp20_dom"/>
</dbReference>
<accession>A0A317U3U0</accession>
<dbReference type="AlphaFoldDB" id="A0A317U3U0"/>
<dbReference type="InterPro" id="IPR007052">
    <property type="entry name" value="CS_dom"/>
</dbReference>
<dbReference type="PROSITE" id="PS01031">
    <property type="entry name" value="SHSP"/>
    <property type="match status" value="1"/>
</dbReference>